<comment type="caution">
    <text evidence="1">The sequence shown here is derived from an EMBL/GenBank/DDBJ whole genome shotgun (WGS) entry which is preliminary data.</text>
</comment>
<dbReference type="AlphaFoldDB" id="A0A563E9H0"/>
<dbReference type="InterPro" id="IPR036102">
    <property type="entry name" value="OsmC/Ohrsf"/>
</dbReference>
<dbReference type="OrthoDB" id="9811389at2"/>
<organism evidence="1 2">
    <name type="scientific">Leekyejoonella antrihumi</name>
    <dbReference type="NCBI Taxonomy" id="1660198"/>
    <lineage>
        <taxon>Bacteria</taxon>
        <taxon>Bacillati</taxon>
        <taxon>Actinomycetota</taxon>
        <taxon>Actinomycetes</taxon>
        <taxon>Micrococcales</taxon>
        <taxon>Dermacoccaceae</taxon>
        <taxon>Leekyejoonella</taxon>
    </lineage>
</organism>
<gene>
    <name evidence="1" type="ORF">FGL98_00275</name>
</gene>
<reference evidence="1 2" key="1">
    <citation type="submission" date="2019-05" db="EMBL/GenBank/DDBJ databases">
        <authorList>
            <person name="Lee S.D."/>
        </authorList>
    </citation>
    <scope>NUCLEOTIDE SEQUENCE [LARGE SCALE GENOMIC DNA]</scope>
    <source>
        <strain evidence="1 2">C5-26</strain>
    </source>
</reference>
<dbReference type="InterPro" id="IPR003718">
    <property type="entry name" value="OsmC/Ohr_fam"/>
</dbReference>
<proteinExistence type="predicted"/>
<sequence>MADLYTVTARHTTGHNFTTHTDDVEVRAGDHGMEPTELLLAALGSCMLGTVLDYAERNNIPANGLSVRVSGEMANRPRRMSRVNAILQTPTGLPEMQVDALVRASRRCTIHSTLEHAPELTVATHSRSEA</sequence>
<dbReference type="Gene3D" id="3.30.300.20">
    <property type="match status" value="1"/>
</dbReference>
<dbReference type="Pfam" id="PF02566">
    <property type="entry name" value="OsmC"/>
    <property type="match status" value="1"/>
</dbReference>
<dbReference type="InterPro" id="IPR015946">
    <property type="entry name" value="KH_dom-like_a/b"/>
</dbReference>
<dbReference type="PANTHER" id="PTHR39624:SF2">
    <property type="entry name" value="OSMC-LIKE PROTEIN"/>
    <property type="match status" value="1"/>
</dbReference>
<name>A0A563E9H0_9MICO</name>
<accession>A0A563E9H0</accession>
<dbReference type="EMBL" id="VCQV01000001">
    <property type="protein sequence ID" value="TWP38883.1"/>
    <property type="molecule type" value="Genomic_DNA"/>
</dbReference>
<dbReference type="Proteomes" id="UP000320244">
    <property type="component" value="Unassembled WGS sequence"/>
</dbReference>
<dbReference type="SUPFAM" id="SSF82784">
    <property type="entry name" value="OsmC-like"/>
    <property type="match status" value="1"/>
</dbReference>
<evidence type="ECO:0000313" key="1">
    <source>
        <dbReference type="EMBL" id="TWP38883.1"/>
    </source>
</evidence>
<dbReference type="PANTHER" id="PTHR39624">
    <property type="entry name" value="PROTEIN INVOLVED IN RIMO-MEDIATED BETA-METHYLTHIOLATION OF RIBOSOMAL PROTEIN S12 YCAO"/>
    <property type="match status" value="1"/>
</dbReference>
<keyword evidence="2" id="KW-1185">Reference proteome</keyword>
<reference evidence="1 2" key="2">
    <citation type="submission" date="2019-08" db="EMBL/GenBank/DDBJ databases">
        <title>Jejuicoccus antrihumi gen. nov., sp. nov., a new member of the family Dermacoccaceae isolated from a cave.</title>
        <authorList>
            <person name="Schumann P."/>
            <person name="Kim I.S."/>
        </authorList>
    </citation>
    <scope>NUCLEOTIDE SEQUENCE [LARGE SCALE GENOMIC DNA]</scope>
    <source>
        <strain evidence="1 2">C5-26</strain>
    </source>
</reference>
<dbReference type="RefSeq" id="WP_146314666.1">
    <property type="nucleotide sequence ID" value="NZ_VCQV01000001.1"/>
</dbReference>
<protein>
    <submittedName>
        <fullName evidence="1">OsmC family protein</fullName>
    </submittedName>
</protein>
<evidence type="ECO:0000313" key="2">
    <source>
        <dbReference type="Proteomes" id="UP000320244"/>
    </source>
</evidence>